<dbReference type="InterPro" id="IPR036770">
    <property type="entry name" value="Ankyrin_rpt-contain_sf"/>
</dbReference>
<dbReference type="PRINTS" id="PR01415">
    <property type="entry name" value="ANKYRIN"/>
</dbReference>
<dbReference type="EMBL" id="DS113182">
    <property type="protein sequence ID" value="EAY22755.1"/>
    <property type="molecule type" value="Genomic_DNA"/>
</dbReference>
<evidence type="ECO:0000256" key="2">
    <source>
        <dbReference type="ARBA" id="ARBA00023043"/>
    </source>
</evidence>
<dbReference type="VEuPathDB" id="TrichDB:TVAGG3_0266900"/>
<dbReference type="InterPro" id="IPR020683">
    <property type="entry name" value="DUF3447"/>
</dbReference>
<gene>
    <name evidence="5" type="ORF">TVAG_476840</name>
</gene>
<proteinExistence type="predicted"/>
<dbReference type="Gene3D" id="1.25.40.20">
    <property type="entry name" value="Ankyrin repeat-containing domain"/>
    <property type="match status" value="3"/>
</dbReference>
<dbReference type="InterPro" id="IPR002110">
    <property type="entry name" value="Ankyrin_rpt"/>
</dbReference>
<feature type="repeat" description="ANK" evidence="3">
    <location>
        <begin position="484"/>
        <end position="516"/>
    </location>
</feature>
<dbReference type="Pfam" id="PF11929">
    <property type="entry name" value="DUF3447"/>
    <property type="match status" value="1"/>
</dbReference>
<dbReference type="AlphaFoldDB" id="A2DAA7"/>
<dbReference type="SUPFAM" id="SSF48403">
    <property type="entry name" value="Ankyrin repeat"/>
    <property type="match status" value="3"/>
</dbReference>
<dbReference type="PANTHER" id="PTHR24198">
    <property type="entry name" value="ANKYRIN REPEAT AND PROTEIN KINASE DOMAIN-CONTAINING PROTEIN"/>
    <property type="match status" value="1"/>
</dbReference>
<feature type="repeat" description="ANK" evidence="3">
    <location>
        <begin position="517"/>
        <end position="549"/>
    </location>
</feature>
<keyword evidence="2 3" id="KW-0040">ANK repeat</keyword>
<name>A2DAA7_TRIV3</name>
<dbReference type="PROSITE" id="PS50297">
    <property type="entry name" value="ANK_REP_REGION"/>
    <property type="match status" value="6"/>
</dbReference>
<dbReference type="Proteomes" id="UP000001542">
    <property type="component" value="Unassembled WGS sequence"/>
</dbReference>
<dbReference type="PROSITE" id="PS50088">
    <property type="entry name" value="ANK_REPEAT"/>
    <property type="match status" value="7"/>
</dbReference>
<reference evidence="5" key="1">
    <citation type="submission" date="2006-10" db="EMBL/GenBank/DDBJ databases">
        <authorList>
            <person name="Amadeo P."/>
            <person name="Zhao Q."/>
            <person name="Wortman J."/>
            <person name="Fraser-Liggett C."/>
            <person name="Carlton J."/>
        </authorList>
    </citation>
    <scope>NUCLEOTIDE SEQUENCE</scope>
    <source>
        <strain evidence="5">G3</strain>
    </source>
</reference>
<feature type="repeat" description="ANK" evidence="3">
    <location>
        <begin position="251"/>
        <end position="283"/>
    </location>
</feature>
<dbReference type="KEGG" id="tva:5468313"/>
<organism evidence="5 6">
    <name type="scientific">Trichomonas vaginalis (strain ATCC PRA-98 / G3)</name>
    <dbReference type="NCBI Taxonomy" id="412133"/>
    <lineage>
        <taxon>Eukaryota</taxon>
        <taxon>Metamonada</taxon>
        <taxon>Parabasalia</taxon>
        <taxon>Trichomonadida</taxon>
        <taxon>Trichomonadidae</taxon>
        <taxon>Trichomonas</taxon>
    </lineage>
</organism>
<dbReference type="VEuPathDB" id="TrichDB:TVAG_476840"/>
<evidence type="ECO:0000313" key="5">
    <source>
        <dbReference type="EMBL" id="EAY22755.1"/>
    </source>
</evidence>
<feature type="repeat" description="ANK" evidence="3">
    <location>
        <begin position="550"/>
        <end position="582"/>
    </location>
</feature>
<protein>
    <recommendedName>
        <fullName evidence="4">DUF3447 domain-containing protein</fullName>
    </recommendedName>
</protein>
<dbReference type="SMART" id="SM00248">
    <property type="entry name" value="ANK"/>
    <property type="match status" value="11"/>
</dbReference>
<dbReference type="RefSeq" id="XP_001583741.1">
    <property type="nucleotide sequence ID" value="XM_001583691.1"/>
</dbReference>
<accession>A2DAA7</accession>
<feature type="repeat" description="ANK" evidence="3">
    <location>
        <begin position="581"/>
        <end position="613"/>
    </location>
</feature>
<keyword evidence="6" id="KW-1185">Reference proteome</keyword>
<feature type="domain" description="DUF3447" evidence="4">
    <location>
        <begin position="169"/>
        <end position="235"/>
    </location>
</feature>
<feature type="repeat" description="ANK" evidence="3">
    <location>
        <begin position="317"/>
        <end position="349"/>
    </location>
</feature>
<dbReference type="InParanoid" id="A2DAA7"/>
<evidence type="ECO:0000259" key="4">
    <source>
        <dbReference type="Pfam" id="PF11929"/>
    </source>
</evidence>
<sequence length="632" mass="72015">MDFDFLPEYCRDAIDILQQIWQIDQQNIEDIKAKIKKSLDQKIITIHCFLYTCDIICFRRPHRIKFVAQLVIDLSQFFDFGSVNMIYTCMNFYAEFTSSNTHQEFYTFYPEDSLERYIFEDDFDKFVISIEQRLEDKYLLDSLLIFACESGSIQCFKYLIAKGATLSNITMIQSIKGGNYEIIHIVERQCKVDEECMKNALIYHRPEIVRWLEQNYNLKYSITETLDSNNFDLFFEKLQNIQSADEEIDNDGNTILHYVSEFPFSFLLKYLIDQGNSIDFLNNFRKTPLFVSCEYGIPENLELLMSLDAKINCLSIRGEEPINIAASNGHASIIRILCEHGVNVDTENSKHETPLINAINGNHLDCVKELIKYGANIESHDELCMTPLMNSVRGNKLQIIQYLIDRGVNLEATTPKGSTAIFFTSLPQNFKTFLLLEKNNADIYHKNELGIDIFIMALKAANQELIRYLLEKYPKFNVNEPVNSDISPLIIAAKVCDVKIVELLLDHGANIDVTDGNGNTPLMLTARFGRDDVLQLLIQKGADVKHKNNSGENALIVAVIRQNEKVVEILLSNKADPNVGDECSPLYHAAAMGSLNLIQLLLHFGAKPTEDTLVAASMNGHSDAFQLISSFQ</sequence>
<dbReference type="Pfam" id="PF00023">
    <property type="entry name" value="Ank"/>
    <property type="match status" value="1"/>
</dbReference>
<evidence type="ECO:0000256" key="3">
    <source>
        <dbReference type="PROSITE-ProRule" id="PRU00023"/>
    </source>
</evidence>
<dbReference type="eggNOG" id="KOG0504">
    <property type="taxonomic scope" value="Eukaryota"/>
</dbReference>
<reference evidence="5" key="2">
    <citation type="journal article" date="2007" name="Science">
        <title>Draft genome sequence of the sexually transmitted pathogen Trichomonas vaginalis.</title>
        <authorList>
            <person name="Carlton J.M."/>
            <person name="Hirt R.P."/>
            <person name="Silva J.C."/>
            <person name="Delcher A.L."/>
            <person name="Schatz M."/>
            <person name="Zhao Q."/>
            <person name="Wortman J.R."/>
            <person name="Bidwell S.L."/>
            <person name="Alsmark U.C.M."/>
            <person name="Besteiro S."/>
            <person name="Sicheritz-Ponten T."/>
            <person name="Noel C.J."/>
            <person name="Dacks J.B."/>
            <person name="Foster P.G."/>
            <person name="Simillion C."/>
            <person name="Van de Peer Y."/>
            <person name="Miranda-Saavedra D."/>
            <person name="Barton G.J."/>
            <person name="Westrop G.D."/>
            <person name="Mueller S."/>
            <person name="Dessi D."/>
            <person name="Fiori P.L."/>
            <person name="Ren Q."/>
            <person name="Paulsen I."/>
            <person name="Zhang H."/>
            <person name="Bastida-Corcuera F.D."/>
            <person name="Simoes-Barbosa A."/>
            <person name="Brown M.T."/>
            <person name="Hayes R.D."/>
            <person name="Mukherjee M."/>
            <person name="Okumura C.Y."/>
            <person name="Schneider R."/>
            <person name="Smith A.J."/>
            <person name="Vanacova S."/>
            <person name="Villalvazo M."/>
            <person name="Haas B.J."/>
            <person name="Pertea M."/>
            <person name="Feldblyum T.V."/>
            <person name="Utterback T.R."/>
            <person name="Shu C.L."/>
            <person name="Osoegawa K."/>
            <person name="de Jong P.J."/>
            <person name="Hrdy I."/>
            <person name="Horvathova L."/>
            <person name="Zubacova Z."/>
            <person name="Dolezal P."/>
            <person name="Malik S.B."/>
            <person name="Logsdon J.M. Jr."/>
            <person name="Henze K."/>
            <person name="Gupta A."/>
            <person name="Wang C.C."/>
            <person name="Dunne R.L."/>
            <person name="Upcroft J.A."/>
            <person name="Upcroft P."/>
            <person name="White O."/>
            <person name="Salzberg S.L."/>
            <person name="Tang P."/>
            <person name="Chiu C.-H."/>
            <person name="Lee Y.-S."/>
            <person name="Embley T.M."/>
            <person name="Coombs G.H."/>
            <person name="Mottram J.C."/>
            <person name="Tachezy J."/>
            <person name="Fraser-Liggett C.M."/>
            <person name="Johnson P.J."/>
        </authorList>
    </citation>
    <scope>NUCLEOTIDE SEQUENCE [LARGE SCALE GENOMIC DNA]</scope>
    <source>
        <strain evidence="5">G3</strain>
    </source>
</reference>
<evidence type="ECO:0000313" key="6">
    <source>
        <dbReference type="Proteomes" id="UP000001542"/>
    </source>
</evidence>
<dbReference type="Pfam" id="PF12796">
    <property type="entry name" value="Ank_2"/>
    <property type="match status" value="2"/>
</dbReference>
<dbReference type="SMR" id="A2DAA7"/>
<keyword evidence="1" id="KW-0677">Repeat</keyword>
<dbReference type="PANTHER" id="PTHR24198:SF165">
    <property type="entry name" value="ANKYRIN REPEAT-CONTAINING PROTEIN-RELATED"/>
    <property type="match status" value="1"/>
</dbReference>
<feature type="repeat" description="ANK" evidence="3">
    <location>
        <begin position="350"/>
        <end position="382"/>
    </location>
</feature>
<evidence type="ECO:0000256" key="1">
    <source>
        <dbReference type="ARBA" id="ARBA00022737"/>
    </source>
</evidence>
<dbReference type="OrthoDB" id="194358at2759"/>